<dbReference type="Gene3D" id="3.40.630.30">
    <property type="match status" value="1"/>
</dbReference>
<dbReference type="InterPro" id="IPR016181">
    <property type="entry name" value="Acyl_CoA_acyltransferase"/>
</dbReference>
<sequence>MSPTVDAPEVRVGEAEGHSAYLLFADDSGEPAGFTLFFPYDEDGEAQRIFPHTVVKDEFGGHGLASVLVKEALDASIAEGFTIVALCPYIKTWLKKHPDYAQHTVEPNRGHIDTVSQAVKSSR</sequence>
<evidence type="ECO:0000313" key="3">
    <source>
        <dbReference type="Proteomes" id="UP000600171"/>
    </source>
</evidence>
<dbReference type="Proteomes" id="UP000600171">
    <property type="component" value="Unassembled WGS sequence"/>
</dbReference>
<dbReference type="Pfam" id="PF14542">
    <property type="entry name" value="Acetyltransf_CG"/>
    <property type="match status" value="1"/>
</dbReference>
<dbReference type="RefSeq" id="WP_188360399.1">
    <property type="nucleotide sequence ID" value="NZ_BMDC01000005.1"/>
</dbReference>
<evidence type="ECO:0000313" key="2">
    <source>
        <dbReference type="EMBL" id="GGH66974.1"/>
    </source>
</evidence>
<dbReference type="PROSITE" id="PS51729">
    <property type="entry name" value="GNAT_YJDJ"/>
    <property type="match status" value="1"/>
</dbReference>
<dbReference type="InterPro" id="IPR045057">
    <property type="entry name" value="Gcn5-rel_NAT"/>
</dbReference>
<organism evidence="2 3">
    <name type="scientific">Rothia aerolata</name>
    <dbReference type="NCBI Taxonomy" id="1812262"/>
    <lineage>
        <taxon>Bacteria</taxon>
        <taxon>Bacillati</taxon>
        <taxon>Actinomycetota</taxon>
        <taxon>Actinomycetes</taxon>
        <taxon>Micrococcales</taxon>
        <taxon>Micrococcaceae</taxon>
        <taxon>Rothia</taxon>
    </lineage>
</organism>
<dbReference type="CDD" id="cd04301">
    <property type="entry name" value="NAT_SF"/>
    <property type="match status" value="1"/>
</dbReference>
<name>A0A917IWU6_9MICC</name>
<dbReference type="EMBL" id="BMDC01000005">
    <property type="protein sequence ID" value="GGH66974.1"/>
    <property type="molecule type" value="Genomic_DNA"/>
</dbReference>
<evidence type="ECO:0000259" key="1">
    <source>
        <dbReference type="PROSITE" id="PS51729"/>
    </source>
</evidence>
<proteinExistence type="predicted"/>
<accession>A0A917IWU6</accession>
<reference evidence="2 3" key="1">
    <citation type="journal article" date="2014" name="Int. J. Syst. Evol. Microbiol.">
        <title>Complete genome sequence of Corynebacterium casei LMG S-19264T (=DSM 44701T), isolated from a smear-ripened cheese.</title>
        <authorList>
            <consortium name="US DOE Joint Genome Institute (JGI-PGF)"/>
            <person name="Walter F."/>
            <person name="Albersmeier A."/>
            <person name="Kalinowski J."/>
            <person name="Ruckert C."/>
        </authorList>
    </citation>
    <scope>NUCLEOTIDE SEQUENCE [LARGE SCALE GENOMIC DNA]</scope>
    <source>
        <strain evidence="2 3">CCM 8669</strain>
    </source>
</reference>
<comment type="caution">
    <text evidence="2">The sequence shown here is derived from an EMBL/GenBank/DDBJ whole genome shotgun (WGS) entry which is preliminary data.</text>
</comment>
<dbReference type="PANTHER" id="PTHR31435">
    <property type="entry name" value="PROTEIN NATD1"/>
    <property type="match status" value="1"/>
</dbReference>
<keyword evidence="3" id="KW-1185">Reference proteome</keyword>
<dbReference type="AlphaFoldDB" id="A0A917IWU6"/>
<gene>
    <name evidence="2" type="ORF">GCM10007359_21650</name>
</gene>
<dbReference type="SUPFAM" id="SSF55729">
    <property type="entry name" value="Acyl-CoA N-acyltransferases (Nat)"/>
    <property type="match status" value="1"/>
</dbReference>
<feature type="domain" description="N-acetyltransferase" evidence="1">
    <location>
        <begin position="13"/>
        <end position="105"/>
    </location>
</feature>
<dbReference type="InterPro" id="IPR031165">
    <property type="entry name" value="GNAT_YJDJ"/>
</dbReference>
<protein>
    <recommendedName>
        <fullName evidence="1">N-acetyltransferase domain-containing protein</fullName>
    </recommendedName>
</protein>
<dbReference type="PANTHER" id="PTHR31435:SF10">
    <property type="entry name" value="BSR4717 PROTEIN"/>
    <property type="match status" value="1"/>
</dbReference>